<evidence type="ECO:0000313" key="4">
    <source>
        <dbReference type="EMBL" id="TQN69421.1"/>
    </source>
</evidence>
<evidence type="ECO:0000256" key="2">
    <source>
        <dbReference type="ARBA" id="ARBA00022857"/>
    </source>
</evidence>
<dbReference type="OrthoDB" id="37659at2759"/>
<dbReference type="PANTHER" id="PTHR43618:SF13">
    <property type="entry name" value="CHAIN DEHYDROGENASE, PUTATIVE (AFU_ORTHOLOGUE AFUA_1G17650)-RELATED"/>
    <property type="match status" value="1"/>
</dbReference>
<feature type="non-terminal residue" evidence="4">
    <location>
        <position position="256"/>
    </location>
</feature>
<dbReference type="PANTHER" id="PTHR43618">
    <property type="entry name" value="7-ALPHA-HYDROXYSTEROID DEHYDROGENASE"/>
    <property type="match status" value="1"/>
</dbReference>
<dbReference type="InterPro" id="IPR052178">
    <property type="entry name" value="Sec_Metab_Biosynth_SDR"/>
</dbReference>
<keyword evidence="2" id="KW-0521">NADP</keyword>
<dbReference type="InterPro" id="IPR002347">
    <property type="entry name" value="SDR_fam"/>
</dbReference>
<keyword evidence="3" id="KW-0560">Oxidoreductase</keyword>
<comment type="caution">
    <text evidence="4">The sequence shown here is derived from an EMBL/GenBank/DDBJ whole genome shotgun (WGS) entry which is preliminary data.</text>
</comment>
<comment type="similarity">
    <text evidence="1">Belongs to the short-chain dehydrogenases/reductases (SDR) family.</text>
</comment>
<name>A0A5Q4BRJ3_9PEZI</name>
<evidence type="ECO:0000256" key="3">
    <source>
        <dbReference type="ARBA" id="ARBA00023002"/>
    </source>
</evidence>
<dbReference type="Pfam" id="PF00106">
    <property type="entry name" value="adh_short"/>
    <property type="match status" value="1"/>
</dbReference>
<sequence length="256" mass="27295">MSPILTALVTAGSAGLGAATAKLFARNGYNVVINYANDADRAAALVRELRSLSPLPADQQRFGAVKADLSNRLETPELVRQAVEVLGGTGLDVVFSNGGWTRLRDIADLDDNVDEDDWDRCFNMNVKSHLFLMHAARPYLDEAEGAFITTASLAGVKVSGSSLRLGLAPSDELPPSFSQAYAVTKAAQLHLVKGLAMAAGPKDWGLQFPEEKQQAARDRTPLKRLATVEDVAEQVLCFARSRSVTGANAVIDGGLS</sequence>
<protein>
    <submittedName>
        <fullName evidence="4">3-oxoacyl-[acyl-carrier-protein] reductase FabG</fullName>
    </submittedName>
</protein>
<dbReference type="SUPFAM" id="SSF51735">
    <property type="entry name" value="NAD(P)-binding Rossmann-fold domains"/>
    <property type="match status" value="1"/>
</dbReference>
<organism evidence="4 5">
    <name type="scientific">Colletotrichum shisoi</name>
    <dbReference type="NCBI Taxonomy" id="2078593"/>
    <lineage>
        <taxon>Eukaryota</taxon>
        <taxon>Fungi</taxon>
        <taxon>Dikarya</taxon>
        <taxon>Ascomycota</taxon>
        <taxon>Pezizomycotina</taxon>
        <taxon>Sordariomycetes</taxon>
        <taxon>Hypocreomycetidae</taxon>
        <taxon>Glomerellales</taxon>
        <taxon>Glomerellaceae</taxon>
        <taxon>Colletotrichum</taxon>
        <taxon>Colletotrichum destructivum species complex</taxon>
    </lineage>
</organism>
<evidence type="ECO:0000256" key="1">
    <source>
        <dbReference type="ARBA" id="ARBA00006484"/>
    </source>
</evidence>
<evidence type="ECO:0000313" key="5">
    <source>
        <dbReference type="Proteomes" id="UP000326340"/>
    </source>
</evidence>
<keyword evidence="5" id="KW-1185">Reference proteome</keyword>
<dbReference type="EMBL" id="PUHP01000522">
    <property type="protein sequence ID" value="TQN69421.1"/>
    <property type="molecule type" value="Genomic_DNA"/>
</dbReference>
<dbReference type="Gene3D" id="3.40.50.720">
    <property type="entry name" value="NAD(P)-binding Rossmann-like Domain"/>
    <property type="match status" value="1"/>
</dbReference>
<dbReference type="AlphaFoldDB" id="A0A5Q4BRJ3"/>
<dbReference type="InterPro" id="IPR036291">
    <property type="entry name" value="NAD(P)-bd_dom_sf"/>
</dbReference>
<dbReference type="GO" id="GO:0016491">
    <property type="term" value="F:oxidoreductase activity"/>
    <property type="evidence" value="ECO:0007669"/>
    <property type="project" value="UniProtKB-KW"/>
</dbReference>
<dbReference type="CDD" id="cd05233">
    <property type="entry name" value="SDR_c"/>
    <property type="match status" value="1"/>
</dbReference>
<accession>A0A5Q4BRJ3</accession>
<reference evidence="4 5" key="1">
    <citation type="journal article" date="2019" name="Sci. Rep.">
        <title>Colletotrichum shisoi sp. nov., an anthracnose pathogen of Perilla frutescens in Japan: molecular phylogenetic, morphological and genomic evidence.</title>
        <authorList>
            <person name="Gan P."/>
            <person name="Tsushima A."/>
            <person name="Hiroyama R."/>
            <person name="Narusaka M."/>
            <person name="Takano Y."/>
            <person name="Narusaka Y."/>
            <person name="Kawaradani M."/>
            <person name="Damm U."/>
            <person name="Shirasu K."/>
        </authorList>
    </citation>
    <scope>NUCLEOTIDE SEQUENCE [LARGE SCALE GENOMIC DNA]</scope>
    <source>
        <strain evidence="4 5">PG-2018a</strain>
    </source>
</reference>
<proteinExistence type="inferred from homology"/>
<dbReference type="PRINTS" id="PR00081">
    <property type="entry name" value="GDHRDH"/>
</dbReference>
<gene>
    <name evidence="4" type="primary">FabG-3</name>
    <name evidence="4" type="ORF">CSHISOI_06066</name>
</gene>
<dbReference type="Proteomes" id="UP000326340">
    <property type="component" value="Unassembled WGS sequence"/>
</dbReference>